<evidence type="ECO:0000313" key="15">
    <source>
        <dbReference type="EMBL" id="KAE8678724.1"/>
    </source>
</evidence>
<dbReference type="InterPro" id="IPR000490">
    <property type="entry name" value="Glyco_hydro_17"/>
</dbReference>
<dbReference type="InterPro" id="IPR012334">
    <property type="entry name" value="Pectin_lyas_fold"/>
</dbReference>
<dbReference type="InterPro" id="IPR012946">
    <property type="entry name" value="X8"/>
</dbReference>
<dbReference type="AlphaFoldDB" id="A0A6A2YL32"/>
<evidence type="ECO:0000256" key="11">
    <source>
        <dbReference type="PROSITE-ProRule" id="PRU10040"/>
    </source>
</evidence>
<keyword evidence="8" id="KW-0378">Hydrolase</keyword>
<organism evidence="15 16">
    <name type="scientific">Hibiscus syriacus</name>
    <name type="common">Rose of Sharon</name>
    <dbReference type="NCBI Taxonomy" id="106335"/>
    <lineage>
        <taxon>Eukaryota</taxon>
        <taxon>Viridiplantae</taxon>
        <taxon>Streptophyta</taxon>
        <taxon>Embryophyta</taxon>
        <taxon>Tracheophyta</taxon>
        <taxon>Spermatophyta</taxon>
        <taxon>Magnoliopsida</taxon>
        <taxon>eudicotyledons</taxon>
        <taxon>Gunneridae</taxon>
        <taxon>Pentapetalae</taxon>
        <taxon>rosids</taxon>
        <taxon>malvids</taxon>
        <taxon>Malvales</taxon>
        <taxon>Malvaceae</taxon>
        <taxon>Malvoideae</taxon>
        <taxon>Hibiscus</taxon>
    </lineage>
</organism>
<protein>
    <recommendedName>
        <fullName evidence="6">glucan endo-1,3-beta-D-glucosidase</fullName>
        <ecNumber evidence="6">3.2.1.39</ecNumber>
    </recommendedName>
</protein>
<dbReference type="NCBIfam" id="TIGR01614">
    <property type="entry name" value="PME_inhib"/>
    <property type="match status" value="1"/>
</dbReference>
<dbReference type="GO" id="GO:0030599">
    <property type="term" value="F:pectinesterase activity"/>
    <property type="evidence" value="ECO:0007669"/>
    <property type="project" value="InterPro"/>
</dbReference>
<dbReference type="SUPFAM" id="SSF101148">
    <property type="entry name" value="Plant invertase/pectin methylesterase inhibitor"/>
    <property type="match status" value="1"/>
</dbReference>
<evidence type="ECO:0000256" key="3">
    <source>
        <dbReference type="ARBA" id="ARBA00006027"/>
    </source>
</evidence>
<dbReference type="InterPro" id="IPR011050">
    <property type="entry name" value="Pectin_lyase_fold/virulence"/>
</dbReference>
<evidence type="ECO:0000259" key="14">
    <source>
        <dbReference type="SMART" id="SM00856"/>
    </source>
</evidence>
<evidence type="ECO:0000256" key="9">
    <source>
        <dbReference type="ARBA" id="ARBA00023085"/>
    </source>
</evidence>
<keyword evidence="10" id="KW-0326">Glycosidase</keyword>
<dbReference type="FunFam" id="2.160.20.10:FF:000001">
    <property type="entry name" value="Pectinesterase"/>
    <property type="match status" value="1"/>
</dbReference>
<dbReference type="Pfam" id="PF01095">
    <property type="entry name" value="Pectinesterase"/>
    <property type="match status" value="1"/>
</dbReference>
<feature type="domain" description="Pectinesterase inhibitor" evidence="14">
    <location>
        <begin position="243"/>
        <end position="394"/>
    </location>
</feature>
<evidence type="ECO:0000256" key="10">
    <source>
        <dbReference type="ARBA" id="ARBA00023295"/>
    </source>
</evidence>
<dbReference type="Gene3D" id="2.160.20.10">
    <property type="entry name" value="Single-stranded right-handed beta-helix, Pectin lyase-like"/>
    <property type="match status" value="1"/>
</dbReference>
<comment type="similarity">
    <text evidence="4">In the C-terminal section; belongs to the pectinesterase family.</text>
</comment>
<dbReference type="InterPro" id="IPR033131">
    <property type="entry name" value="Pectinesterase_Asp_AS"/>
</dbReference>
<reference evidence="15" key="1">
    <citation type="submission" date="2019-09" db="EMBL/GenBank/DDBJ databases">
        <title>Draft genome information of white flower Hibiscus syriacus.</title>
        <authorList>
            <person name="Kim Y.-M."/>
        </authorList>
    </citation>
    <scope>NUCLEOTIDE SEQUENCE [LARGE SCALE GENOMIC DNA]</scope>
    <source>
        <strain evidence="15">YM2019G1</strain>
    </source>
</reference>
<dbReference type="GO" id="GO:0042545">
    <property type="term" value="P:cell wall modification"/>
    <property type="evidence" value="ECO:0007669"/>
    <property type="project" value="InterPro"/>
</dbReference>
<evidence type="ECO:0000256" key="5">
    <source>
        <dbReference type="ARBA" id="ARBA00008773"/>
    </source>
</evidence>
<evidence type="ECO:0000256" key="2">
    <source>
        <dbReference type="ARBA" id="ARBA00005184"/>
    </source>
</evidence>
<dbReference type="Proteomes" id="UP000436088">
    <property type="component" value="Unassembled WGS sequence"/>
</dbReference>
<keyword evidence="7" id="KW-0732">Signal</keyword>
<dbReference type="CDD" id="cd15798">
    <property type="entry name" value="PMEI-like_3"/>
    <property type="match status" value="1"/>
</dbReference>
<dbReference type="Gene3D" id="1.20.58.1040">
    <property type="match status" value="1"/>
</dbReference>
<feature type="active site" evidence="11">
    <location>
        <position position="569"/>
    </location>
</feature>
<proteinExistence type="inferred from homology"/>
<evidence type="ECO:0000256" key="1">
    <source>
        <dbReference type="ARBA" id="ARBA00000382"/>
    </source>
</evidence>
<evidence type="ECO:0000259" key="13">
    <source>
        <dbReference type="SMART" id="SM00768"/>
    </source>
</evidence>
<dbReference type="SUPFAM" id="SSF51445">
    <property type="entry name" value="(Trans)glycosidases"/>
    <property type="match status" value="1"/>
</dbReference>
<sequence length="730" mass="80953">MPLTPMSTRLTEDYCPVVIPVPNGFGQMPVVVGEVSWQTDADPNSNIDNTCRFNQTLVDRIAKGQGTSKRRTTTDVYIFSLIDEDNMSVEPGNLERQWGIFNYDGSVNMGKGKAIVPAKGVKYLARQWCVLSHSTGLLDPDVLSQSISHACQYADCTGLNLRSSCGNLDPQHNASNAFNMYYQTMNQRKDACSFNNLSLVMTVDLSQPPNRYEIIIDIGKHDLSASGIATVARIRRWTNSLNPNLTSIRSFCKSTPYPGSCFDSLKLSISVNISPNMLFYLLQTLKTALSEAAKLTSLFSNDGNGNVIVEKQRGALQDCRELHESTLSLLKKTVSRIEDEDSRKIVDARVYLSAALTSKDTCLEGLDSASGPLKPVIVKSLLSTYKHVSNSISMLPKSGKRHRNRRRLRGIDDEYDPSKVLTVAADGTGNFSTIAEAIIFAPKKSKERVMIYVREGVYEENVEIPSSKTNIVLLGDGSDATFITGKRSVGDGWTTFRSATVAVSGEGFLARDITIENMAGPEKHQAVALRVNADFAAFYRCAINGYQDTLYVHSFRQFYRECDISGTVDYIFGNAAAVFQACNIISRMPMPGQFTVITAQSRDAPDEYTGISIQNCSILATDELYGNSSSVKSYLGRPWRVYSTVVFLESYIDDLIDPNGWRKWSSDEGLDSLYYGEYNNFGPGSNTDNRVAWPGYHVMDYENAYNFTVSEFITGEAWLDSTSFPYDYGI</sequence>
<evidence type="ECO:0000256" key="6">
    <source>
        <dbReference type="ARBA" id="ARBA00012780"/>
    </source>
</evidence>
<dbReference type="EC" id="3.2.1.39" evidence="6"/>
<dbReference type="UniPathway" id="UPA00545">
    <property type="reaction ID" value="UER00823"/>
</dbReference>
<dbReference type="SMART" id="SM00856">
    <property type="entry name" value="PMEI"/>
    <property type="match status" value="1"/>
</dbReference>
<evidence type="ECO:0000256" key="7">
    <source>
        <dbReference type="ARBA" id="ARBA00022729"/>
    </source>
</evidence>
<comment type="similarity">
    <text evidence="3">In the N-terminal section; belongs to the PMEI family.</text>
</comment>
<comment type="catalytic activity">
    <reaction evidence="1">
        <text>Hydrolysis of (1-&gt;3)-beta-D-glucosidic linkages in (1-&gt;3)-beta-D-glucans.</text>
        <dbReference type="EC" id="3.2.1.39"/>
    </reaction>
</comment>
<dbReference type="GO" id="GO:0045490">
    <property type="term" value="P:pectin catabolic process"/>
    <property type="evidence" value="ECO:0007669"/>
    <property type="project" value="UniProtKB-UniPathway"/>
</dbReference>
<dbReference type="SUPFAM" id="SSF51126">
    <property type="entry name" value="Pectin lyase-like"/>
    <property type="match status" value="1"/>
</dbReference>
<dbReference type="PANTHER" id="PTHR31707">
    <property type="entry name" value="PECTINESTERASE"/>
    <property type="match status" value="1"/>
</dbReference>
<dbReference type="GO" id="GO:0004857">
    <property type="term" value="F:enzyme inhibitor activity"/>
    <property type="evidence" value="ECO:0007669"/>
    <property type="project" value="InterPro"/>
</dbReference>
<dbReference type="InterPro" id="IPR035513">
    <property type="entry name" value="Invertase/methylesterase_inhib"/>
</dbReference>
<dbReference type="Pfam" id="PF07983">
    <property type="entry name" value="X8"/>
    <property type="match status" value="1"/>
</dbReference>
<name>A0A6A2YL32_HIBSY</name>
<comment type="similarity">
    <text evidence="5 12">Belongs to the glycosyl hydrolase 17 family.</text>
</comment>
<dbReference type="GO" id="GO:0042973">
    <property type="term" value="F:glucan endo-1,3-beta-D-glucosidase activity"/>
    <property type="evidence" value="ECO:0007669"/>
    <property type="project" value="UniProtKB-EC"/>
</dbReference>
<feature type="domain" description="X8" evidence="13">
    <location>
        <begin position="127"/>
        <end position="212"/>
    </location>
</feature>
<accession>A0A6A2YL32</accession>
<dbReference type="Gene3D" id="1.20.140.40">
    <property type="entry name" value="Invertase/pectin methylesterase inhibitor family protein"/>
    <property type="match status" value="1"/>
</dbReference>
<dbReference type="Pfam" id="PF00332">
    <property type="entry name" value="Glyco_hydro_17"/>
    <property type="match status" value="1"/>
</dbReference>
<dbReference type="PROSITE" id="PS00503">
    <property type="entry name" value="PECTINESTERASE_2"/>
    <property type="match status" value="1"/>
</dbReference>
<evidence type="ECO:0000256" key="12">
    <source>
        <dbReference type="RuleBase" id="RU004335"/>
    </source>
</evidence>
<comment type="pathway">
    <text evidence="2">Glycan metabolism; pectin degradation; 2-dehydro-3-deoxy-D-gluconate from pectin: step 1/5.</text>
</comment>
<gene>
    <name evidence="15" type="ORF">F3Y22_tig00111402pilonHSYRG00159</name>
</gene>
<evidence type="ECO:0000313" key="16">
    <source>
        <dbReference type="Proteomes" id="UP000436088"/>
    </source>
</evidence>
<evidence type="ECO:0000256" key="4">
    <source>
        <dbReference type="ARBA" id="ARBA00007786"/>
    </source>
</evidence>
<dbReference type="InterPro" id="IPR017853">
    <property type="entry name" value="GH"/>
</dbReference>
<comment type="caution">
    <text evidence="15">The sequence shown here is derived from an EMBL/GenBank/DDBJ whole genome shotgun (WGS) entry which is preliminary data.</text>
</comment>
<dbReference type="Gene3D" id="3.20.20.80">
    <property type="entry name" value="Glycosidases"/>
    <property type="match status" value="1"/>
</dbReference>
<dbReference type="SMART" id="SM00768">
    <property type="entry name" value="X8"/>
    <property type="match status" value="1"/>
</dbReference>
<dbReference type="InterPro" id="IPR006501">
    <property type="entry name" value="Pectinesterase_inhib_dom"/>
</dbReference>
<dbReference type="Pfam" id="PF04043">
    <property type="entry name" value="PMEI"/>
    <property type="match status" value="1"/>
</dbReference>
<dbReference type="InterPro" id="IPR000070">
    <property type="entry name" value="Pectinesterase_cat"/>
</dbReference>
<keyword evidence="9" id="KW-0063">Aspartyl esterase</keyword>
<keyword evidence="16" id="KW-1185">Reference proteome</keyword>
<dbReference type="EMBL" id="VEPZ02001331">
    <property type="protein sequence ID" value="KAE8678724.1"/>
    <property type="molecule type" value="Genomic_DNA"/>
</dbReference>
<evidence type="ECO:0000256" key="8">
    <source>
        <dbReference type="ARBA" id="ARBA00022801"/>
    </source>
</evidence>